<name>A0A1T4K5N8_9FIRM</name>
<proteinExistence type="predicted"/>
<dbReference type="Pfam" id="PF05105">
    <property type="entry name" value="Phage_holin_4_1"/>
    <property type="match status" value="1"/>
</dbReference>
<keyword evidence="4 5" id="KW-0472">Membrane</keyword>
<organism evidence="6 7">
    <name type="scientific">Garciella nitratireducens DSM 15102</name>
    <dbReference type="NCBI Taxonomy" id="1121911"/>
    <lineage>
        <taxon>Bacteria</taxon>
        <taxon>Bacillati</taxon>
        <taxon>Bacillota</taxon>
        <taxon>Clostridia</taxon>
        <taxon>Eubacteriales</taxon>
        <taxon>Eubacteriaceae</taxon>
        <taxon>Garciella</taxon>
    </lineage>
</organism>
<protein>
    <submittedName>
        <fullName evidence="6">Toxin secretion/phage lysis holin</fullName>
    </submittedName>
</protein>
<keyword evidence="7" id="KW-1185">Reference proteome</keyword>
<comment type="subcellular location">
    <subcellularLocation>
        <location evidence="1">Membrane</location>
        <topology evidence="1">Multi-pass membrane protein</topology>
    </subcellularLocation>
</comment>
<feature type="transmembrane region" description="Helical" evidence="5">
    <location>
        <begin position="7"/>
        <end position="23"/>
    </location>
</feature>
<feature type="transmembrane region" description="Helical" evidence="5">
    <location>
        <begin position="29"/>
        <end position="50"/>
    </location>
</feature>
<dbReference type="AlphaFoldDB" id="A0A1T4K5N8"/>
<dbReference type="Proteomes" id="UP000196365">
    <property type="component" value="Unassembled WGS sequence"/>
</dbReference>
<sequence>MEYKHTILTSFGIVGSIIAHYLGGWDTALQTLIIFMAIDYIAGLITAGVFHRSGKTDNGRLESKAGFKGLCKKGMILLIVLVATQLDLVIGTDVVRNAVIIAFTANEAISILENAGTMGIKIPKKLTDAIEILKDKGEEK</sequence>
<reference evidence="6 7" key="1">
    <citation type="submission" date="2017-02" db="EMBL/GenBank/DDBJ databases">
        <authorList>
            <person name="Peterson S.W."/>
        </authorList>
    </citation>
    <scope>NUCLEOTIDE SEQUENCE [LARGE SCALE GENOMIC DNA]</scope>
    <source>
        <strain evidence="6 7">DSM 15102</strain>
    </source>
</reference>
<evidence type="ECO:0000256" key="5">
    <source>
        <dbReference type="SAM" id="Phobius"/>
    </source>
</evidence>
<dbReference type="InterPro" id="IPR006480">
    <property type="entry name" value="Phage_holin_4_1"/>
</dbReference>
<evidence type="ECO:0000256" key="4">
    <source>
        <dbReference type="ARBA" id="ARBA00023136"/>
    </source>
</evidence>
<dbReference type="GO" id="GO:0016020">
    <property type="term" value="C:membrane"/>
    <property type="evidence" value="ECO:0007669"/>
    <property type="project" value="UniProtKB-SubCell"/>
</dbReference>
<gene>
    <name evidence="6" type="ORF">SAMN02745973_00355</name>
</gene>
<dbReference type="EMBL" id="FUWV01000001">
    <property type="protein sequence ID" value="SJZ37653.1"/>
    <property type="molecule type" value="Genomic_DNA"/>
</dbReference>
<evidence type="ECO:0000313" key="7">
    <source>
        <dbReference type="Proteomes" id="UP000196365"/>
    </source>
</evidence>
<dbReference type="RefSeq" id="WP_087677794.1">
    <property type="nucleotide sequence ID" value="NZ_FUWV01000001.1"/>
</dbReference>
<keyword evidence="3 5" id="KW-1133">Transmembrane helix</keyword>
<evidence type="ECO:0000313" key="6">
    <source>
        <dbReference type="EMBL" id="SJZ37653.1"/>
    </source>
</evidence>
<evidence type="ECO:0000256" key="2">
    <source>
        <dbReference type="ARBA" id="ARBA00022692"/>
    </source>
</evidence>
<keyword evidence="2 5" id="KW-0812">Transmembrane</keyword>
<dbReference type="NCBIfam" id="TIGR01593">
    <property type="entry name" value="holin_tox_secr"/>
    <property type="match status" value="1"/>
</dbReference>
<dbReference type="OrthoDB" id="88184at2"/>
<evidence type="ECO:0000256" key="1">
    <source>
        <dbReference type="ARBA" id="ARBA00004141"/>
    </source>
</evidence>
<accession>A0A1T4K5N8</accession>
<evidence type="ECO:0000256" key="3">
    <source>
        <dbReference type="ARBA" id="ARBA00022989"/>
    </source>
</evidence>